<keyword evidence="4" id="KW-0342">GTP-binding</keyword>
<reference evidence="6 7" key="1">
    <citation type="journal article" date="2015" name="Antonie Van Leeuwenhoek">
        <title>Prauserella endophytica sp. nov., an endophytic actinobacterium isolated from Tamarix taklamakanensis.</title>
        <authorList>
            <person name="Liu J.M."/>
            <person name="Habden X."/>
            <person name="Guo L."/>
            <person name="Tuo L."/>
            <person name="Jiang Z.K."/>
            <person name="Liu S.W."/>
            <person name="Liu X.F."/>
            <person name="Chen L."/>
            <person name="Li R.F."/>
            <person name="Zhang Y.Q."/>
            <person name="Sun C.H."/>
        </authorList>
    </citation>
    <scope>NUCLEOTIDE SEQUENCE [LARGE SCALE GENOMIC DNA]</scope>
    <source>
        <strain evidence="6 7">CGMCC 4.7182</strain>
    </source>
</reference>
<evidence type="ECO:0000256" key="3">
    <source>
        <dbReference type="ARBA" id="ARBA00022741"/>
    </source>
</evidence>
<keyword evidence="7" id="KW-1185">Reference proteome</keyword>
<organism evidence="6 7">
    <name type="scientific">Prauserella endophytica</name>
    <dbReference type="NCBI Taxonomy" id="1592324"/>
    <lineage>
        <taxon>Bacteria</taxon>
        <taxon>Bacillati</taxon>
        <taxon>Actinomycetota</taxon>
        <taxon>Actinomycetes</taxon>
        <taxon>Pseudonocardiales</taxon>
        <taxon>Pseudonocardiaceae</taxon>
        <taxon>Prauserella</taxon>
        <taxon>Prauserella coralliicola group</taxon>
    </lineage>
</organism>
<evidence type="ECO:0000259" key="5">
    <source>
        <dbReference type="Pfam" id="PF12804"/>
    </source>
</evidence>
<evidence type="ECO:0000313" key="7">
    <source>
        <dbReference type="Proteomes" id="UP000309992"/>
    </source>
</evidence>
<sequence>MQHHRGDGMWNVVVPLKELNSAKSRLRRGGLDARTYARAFALDTVAAIRGCASVGEIVVVTDDREIRRALRRFGCHFCAQGPLPGLNTAIRVGRDHLRRLFGADPCAALVGDLPALRSAELDDALRIAVDTGGQAFVTDTSGTGTTLLAAADPVLLNPAFGRGSAGLHEKAGAVRLAGEYPTLSLDVDTPAGLESAAAYGLGVHTTRLRQRTPATPR</sequence>
<dbReference type="InterPro" id="IPR025877">
    <property type="entry name" value="MobA-like_NTP_Trfase"/>
</dbReference>
<dbReference type="EC" id="2.7.7.68" evidence="6"/>
<protein>
    <submittedName>
        <fullName evidence="6">2-phospho-L-lactate guanylyltransferase</fullName>
        <ecNumber evidence="6">2.7.7.68</ecNumber>
    </submittedName>
</protein>
<comment type="caution">
    <text evidence="6">The sequence shown here is derived from an EMBL/GenBank/DDBJ whole genome shotgun (WGS) entry which is preliminary data.</text>
</comment>
<dbReference type="Proteomes" id="UP000309992">
    <property type="component" value="Unassembled WGS sequence"/>
</dbReference>
<keyword evidence="2 6" id="KW-0548">Nucleotidyltransferase</keyword>
<keyword evidence="1 6" id="KW-0808">Transferase</keyword>
<dbReference type="PANTHER" id="PTHR40392:SF1">
    <property type="entry name" value="2-PHOSPHO-L-LACTATE GUANYLYLTRANSFERASE"/>
    <property type="match status" value="1"/>
</dbReference>
<dbReference type="GO" id="GO:0043814">
    <property type="term" value="F:phospholactate guanylyltransferase activity"/>
    <property type="evidence" value="ECO:0007669"/>
    <property type="project" value="UniProtKB-EC"/>
</dbReference>
<keyword evidence="3" id="KW-0547">Nucleotide-binding</keyword>
<dbReference type="NCBIfam" id="TIGR03552">
    <property type="entry name" value="F420_cofC"/>
    <property type="match status" value="1"/>
</dbReference>
<dbReference type="Pfam" id="PF12804">
    <property type="entry name" value="NTP_transf_3"/>
    <property type="match status" value="1"/>
</dbReference>
<dbReference type="Gene3D" id="3.90.550.10">
    <property type="entry name" value="Spore Coat Polysaccharide Biosynthesis Protein SpsA, Chain A"/>
    <property type="match status" value="1"/>
</dbReference>
<dbReference type="EMBL" id="SWMS01000002">
    <property type="protein sequence ID" value="TKG72436.1"/>
    <property type="molecule type" value="Genomic_DNA"/>
</dbReference>
<name>A0ABY2SAE0_9PSEU</name>
<proteinExistence type="predicted"/>
<accession>A0ABY2SAE0</accession>
<feature type="domain" description="MobA-like NTP transferase" evidence="5">
    <location>
        <begin position="44"/>
        <end position="149"/>
    </location>
</feature>
<evidence type="ECO:0000256" key="2">
    <source>
        <dbReference type="ARBA" id="ARBA00022695"/>
    </source>
</evidence>
<dbReference type="PANTHER" id="PTHR40392">
    <property type="entry name" value="2-PHOSPHO-L-LACTATE GUANYLYLTRANSFERASE"/>
    <property type="match status" value="1"/>
</dbReference>
<dbReference type="SUPFAM" id="SSF53448">
    <property type="entry name" value="Nucleotide-diphospho-sugar transferases"/>
    <property type="match status" value="1"/>
</dbReference>
<evidence type="ECO:0000313" key="6">
    <source>
        <dbReference type="EMBL" id="TKG72436.1"/>
    </source>
</evidence>
<evidence type="ECO:0000256" key="4">
    <source>
        <dbReference type="ARBA" id="ARBA00023134"/>
    </source>
</evidence>
<dbReference type="InterPro" id="IPR002835">
    <property type="entry name" value="CofC"/>
</dbReference>
<dbReference type="InterPro" id="IPR029044">
    <property type="entry name" value="Nucleotide-diphossugar_trans"/>
</dbReference>
<gene>
    <name evidence="6" type="primary">cofC</name>
    <name evidence="6" type="ORF">FCN18_04040</name>
</gene>
<evidence type="ECO:0000256" key="1">
    <source>
        <dbReference type="ARBA" id="ARBA00022679"/>
    </source>
</evidence>